<evidence type="ECO:0000256" key="1">
    <source>
        <dbReference type="ARBA" id="ARBA00002868"/>
    </source>
</evidence>
<comment type="function">
    <text evidence="1">Plays a role in synthesis, processing and/or stability of 23S rRNA.</text>
</comment>
<dbReference type="InterPro" id="IPR039255">
    <property type="entry name" value="YceD_bac"/>
</dbReference>
<comment type="caution">
    <text evidence="7">The sequence shown here is derived from an EMBL/GenBank/DDBJ whole genome shotgun (WGS) entry which is preliminary data.</text>
</comment>
<dbReference type="PANTHER" id="PTHR38099:SF1">
    <property type="entry name" value="LARGE RIBOSOMAL RNA SUBUNIT ACCUMULATION PROTEIN YCED"/>
    <property type="match status" value="1"/>
</dbReference>
<proteinExistence type="inferred from homology"/>
<comment type="similarity">
    <text evidence="2">Belongs to the DUF177 domain family.</text>
</comment>
<reference evidence="8" key="1">
    <citation type="submission" date="2018-09" db="EMBL/GenBank/DDBJ databases">
        <authorList>
            <person name="Zhu H."/>
        </authorList>
    </citation>
    <scope>NUCLEOTIDE SEQUENCE [LARGE SCALE GENOMIC DNA]</scope>
    <source>
        <strain evidence="8">K1S02-23</strain>
    </source>
</reference>
<organism evidence="7 8">
    <name type="scientific">Noviherbaspirillum sedimenti</name>
    <dbReference type="NCBI Taxonomy" id="2320865"/>
    <lineage>
        <taxon>Bacteria</taxon>
        <taxon>Pseudomonadati</taxon>
        <taxon>Pseudomonadota</taxon>
        <taxon>Betaproteobacteria</taxon>
        <taxon>Burkholderiales</taxon>
        <taxon>Oxalobacteraceae</taxon>
        <taxon>Noviherbaspirillum</taxon>
    </lineage>
</organism>
<evidence type="ECO:0000256" key="5">
    <source>
        <dbReference type="ARBA" id="ARBA00031841"/>
    </source>
</evidence>
<dbReference type="Proteomes" id="UP000266327">
    <property type="component" value="Unassembled WGS sequence"/>
</dbReference>
<dbReference type="GO" id="GO:0042254">
    <property type="term" value="P:ribosome biogenesis"/>
    <property type="evidence" value="ECO:0007669"/>
    <property type="project" value="UniProtKB-KW"/>
</dbReference>
<dbReference type="RefSeq" id="WP_119784850.1">
    <property type="nucleotide sequence ID" value="NZ_QYUQ01000002.1"/>
</dbReference>
<evidence type="ECO:0000313" key="8">
    <source>
        <dbReference type="Proteomes" id="UP000266327"/>
    </source>
</evidence>
<protein>
    <recommendedName>
        <fullName evidence="3">Large ribosomal RNA subunit accumulation protein YceD</fullName>
    </recommendedName>
    <alternativeName>
        <fullName evidence="5">23S rRNA accumulation protein YceD</fullName>
    </alternativeName>
</protein>
<gene>
    <name evidence="7" type="ORF">D3878_07240</name>
</gene>
<dbReference type="InterPro" id="IPR003772">
    <property type="entry name" value="YceD"/>
</dbReference>
<sequence>MEAILIDAFEFCRLGESRTGEFAVADFPRLVAELAVPSGVIRWTLTGGKHTLGYPQLTVTVTGAVQLMCQRCLTPYEFAIDVESVLVLAQDEVAADELEASLDDESLEVIAGSRQFGVTDLVEDEALLALPVSPRHDVCPEPSQQASPVGGSKAPSPFGALKDWKR</sequence>
<keyword evidence="4" id="KW-0690">Ribosome biogenesis</keyword>
<evidence type="ECO:0000256" key="3">
    <source>
        <dbReference type="ARBA" id="ARBA00015716"/>
    </source>
</evidence>
<dbReference type="GO" id="GO:0005829">
    <property type="term" value="C:cytosol"/>
    <property type="evidence" value="ECO:0007669"/>
    <property type="project" value="TreeGrafter"/>
</dbReference>
<keyword evidence="8" id="KW-1185">Reference proteome</keyword>
<evidence type="ECO:0000256" key="6">
    <source>
        <dbReference type="SAM" id="MobiDB-lite"/>
    </source>
</evidence>
<dbReference type="PANTHER" id="PTHR38099">
    <property type="entry name" value="LARGE RIBOSOMAL RNA SUBUNIT ACCUMULATION PROTEIN YCED"/>
    <property type="match status" value="1"/>
</dbReference>
<feature type="region of interest" description="Disordered" evidence="6">
    <location>
        <begin position="134"/>
        <end position="166"/>
    </location>
</feature>
<dbReference type="Pfam" id="PF02620">
    <property type="entry name" value="YceD"/>
    <property type="match status" value="1"/>
</dbReference>
<evidence type="ECO:0000313" key="7">
    <source>
        <dbReference type="EMBL" id="RJG01402.1"/>
    </source>
</evidence>
<name>A0A3A3G4H4_9BURK</name>
<dbReference type="OrthoDB" id="5297600at2"/>
<dbReference type="EMBL" id="QYUQ01000002">
    <property type="protein sequence ID" value="RJG01402.1"/>
    <property type="molecule type" value="Genomic_DNA"/>
</dbReference>
<evidence type="ECO:0000256" key="2">
    <source>
        <dbReference type="ARBA" id="ARBA00010740"/>
    </source>
</evidence>
<accession>A0A3A3G4H4</accession>
<evidence type="ECO:0000256" key="4">
    <source>
        <dbReference type="ARBA" id="ARBA00022517"/>
    </source>
</evidence>
<dbReference type="AlphaFoldDB" id="A0A3A3G4H4"/>